<keyword evidence="4" id="KW-1185">Reference proteome</keyword>
<reference key="1">
    <citation type="submission" date="2010-11" db="EMBL/GenBank/DDBJ databases">
        <title>The complete genome of Paludibacter propionicigenes DSM 17365.</title>
        <authorList>
            <consortium name="US DOE Joint Genome Institute (JGI-PGF)"/>
            <person name="Lucas S."/>
            <person name="Copeland A."/>
            <person name="Lapidus A."/>
            <person name="Bruce D."/>
            <person name="Goodwin L."/>
            <person name="Pitluck S."/>
            <person name="Kyrpides N."/>
            <person name="Mavromatis K."/>
            <person name="Ivanova N."/>
            <person name="Munk A.C."/>
            <person name="Brettin T."/>
            <person name="Detter J.C."/>
            <person name="Han C."/>
            <person name="Tapia R."/>
            <person name="Land M."/>
            <person name="Hauser L."/>
            <person name="Markowitz V."/>
            <person name="Cheng J.-F."/>
            <person name="Hugenholtz P."/>
            <person name="Woyke T."/>
            <person name="Wu D."/>
            <person name="Gronow S."/>
            <person name="Wellnitz S."/>
            <person name="Brambilla E."/>
            <person name="Klenk H.-P."/>
            <person name="Eisen J.A."/>
        </authorList>
    </citation>
    <scope>NUCLEOTIDE SEQUENCE</scope>
    <source>
        <strain>WB4</strain>
    </source>
</reference>
<dbReference type="Gene3D" id="3.30.70.1070">
    <property type="entry name" value="Sporulation related repeat"/>
    <property type="match status" value="1"/>
</dbReference>
<accession>E4T724</accession>
<dbReference type="Proteomes" id="UP000008718">
    <property type="component" value="Chromosome"/>
</dbReference>
<name>E4T724_PALPW</name>
<dbReference type="AlphaFoldDB" id="E4T724"/>
<sequence length="160" mass="18298">MKMKSFAFVAALVLIIGALQAQQNQEVQKHNIVDALTSTDSTTRATVKIHQDKRIDQLLANKKHISDPTMANGFRVQVFSSNVQRTAKTEAFRIEKQIKEQFPDEAVYVNYTSPFWKVRVGDFRTQAEAQRVRAQLKEAFPNLKSEIYIVREQIIISSSK</sequence>
<feature type="chain" id="PRO_5003187706" evidence="1">
    <location>
        <begin position="22"/>
        <end position="160"/>
    </location>
</feature>
<keyword evidence="1" id="KW-0732">Signal</keyword>
<dbReference type="InterPro" id="IPR007730">
    <property type="entry name" value="SPOR-like_dom"/>
</dbReference>
<dbReference type="EMBL" id="CP002345">
    <property type="protein sequence ID" value="ADQ80518.1"/>
    <property type="molecule type" value="Genomic_DNA"/>
</dbReference>
<dbReference type="Pfam" id="PF05036">
    <property type="entry name" value="SPOR"/>
    <property type="match status" value="1"/>
</dbReference>
<gene>
    <name evidence="3" type="ordered locus">Palpr_2386</name>
</gene>
<dbReference type="KEGG" id="ppn:Palpr_2386"/>
<reference evidence="3 4" key="2">
    <citation type="journal article" date="2011" name="Stand. Genomic Sci.">
        <title>Complete genome sequence of Paludibacter propionicigenes type strain (WB4).</title>
        <authorList>
            <person name="Gronow S."/>
            <person name="Munk C."/>
            <person name="Lapidus A."/>
            <person name="Nolan M."/>
            <person name="Lucas S."/>
            <person name="Hammon N."/>
            <person name="Deshpande S."/>
            <person name="Cheng J.F."/>
            <person name="Tapia R."/>
            <person name="Han C."/>
            <person name="Goodwin L."/>
            <person name="Pitluck S."/>
            <person name="Liolios K."/>
            <person name="Ivanova N."/>
            <person name="Mavromatis K."/>
            <person name="Mikhailova N."/>
            <person name="Pati A."/>
            <person name="Chen A."/>
            <person name="Palaniappan K."/>
            <person name="Land M."/>
            <person name="Hauser L."/>
            <person name="Chang Y.J."/>
            <person name="Jeffries C.D."/>
            <person name="Brambilla E."/>
            <person name="Rohde M."/>
            <person name="Goker M."/>
            <person name="Detter J.C."/>
            <person name="Woyke T."/>
            <person name="Bristow J."/>
            <person name="Eisen J.A."/>
            <person name="Markowitz V."/>
            <person name="Hugenholtz P."/>
            <person name="Kyrpides N.C."/>
            <person name="Klenk H.P."/>
        </authorList>
    </citation>
    <scope>NUCLEOTIDE SEQUENCE [LARGE SCALE GENOMIC DNA]</scope>
    <source>
        <strain evidence="4">DSM 17365 / JCM 13257 / WB4</strain>
    </source>
</reference>
<evidence type="ECO:0000313" key="4">
    <source>
        <dbReference type="Proteomes" id="UP000008718"/>
    </source>
</evidence>
<protein>
    <submittedName>
        <fullName evidence="3">Sporulation domain-containing protein</fullName>
    </submittedName>
</protein>
<dbReference type="SUPFAM" id="SSF110997">
    <property type="entry name" value="Sporulation related repeat"/>
    <property type="match status" value="1"/>
</dbReference>
<evidence type="ECO:0000256" key="1">
    <source>
        <dbReference type="SAM" id="SignalP"/>
    </source>
</evidence>
<evidence type="ECO:0000259" key="2">
    <source>
        <dbReference type="PROSITE" id="PS51724"/>
    </source>
</evidence>
<organism evidence="3 4">
    <name type="scientific">Paludibacter propionicigenes (strain DSM 17365 / JCM 13257 / WB4)</name>
    <dbReference type="NCBI Taxonomy" id="694427"/>
    <lineage>
        <taxon>Bacteria</taxon>
        <taxon>Pseudomonadati</taxon>
        <taxon>Bacteroidota</taxon>
        <taxon>Bacteroidia</taxon>
        <taxon>Bacteroidales</taxon>
        <taxon>Paludibacteraceae</taxon>
        <taxon>Paludibacter</taxon>
    </lineage>
</organism>
<dbReference type="eggNOG" id="ENOG5032XVZ">
    <property type="taxonomic scope" value="Bacteria"/>
</dbReference>
<dbReference type="GO" id="GO:0042834">
    <property type="term" value="F:peptidoglycan binding"/>
    <property type="evidence" value="ECO:0007669"/>
    <property type="project" value="InterPro"/>
</dbReference>
<feature type="domain" description="SPOR" evidence="2">
    <location>
        <begin position="68"/>
        <end position="152"/>
    </location>
</feature>
<dbReference type="STRING" id="694427.Palpr_2386"/>
<proteinExistence type="predicted"/>
<evidence type="ECO:0000313" key="3">
    <source>
        <dbReference type="EMBL" id="ADQ80518.1"/>
    </source>
</evidence>
<dbReference type="InterPro" id="IPR036680">
    <property type="entry name" value="SPOR-like_sf"/>
</dbReference>
<dbReference type="OrthoDB" id="2473397at2"/>
<feature type="signal peptide" evidence="1">
    <location>
        <begin position="1"/>
        <end position="21"/>
    </location>
</feature>
<dbReference type="RefSeq" id="WP_013445887.1">
    <property type="nucleotide sequence ID" value="NC_014734.1"/>
</dbReference>
<dbReference type="PROSITE" id="PS51724">
    <property type="entry name" value="SPOR"/>
    <property type="match status" value="1"/>
</dbReference>
<dbReference type="HOGENOM" id="CLU_106289_0_0_10"/>